<dbReference type="InterPro" id="IPR036259">
    <property type="entry name" value="MFS_trans_sf"/>
</dbReference>
<dbReference type="GO" id="GO:0008643">
    <property type="term" value="P:carbohydrate transport"/>
    <property type="evidence" value="ECO:0007669"/>
    <property type="project" value="InterPro"/>
</dbReference>
<organism evidence="3 4">
    <name type="scientific">Candidatus Magnetoglobus multicellularis str. Araruama</name>
    <dbReference type="NCBI Taxonomy" id="890399"/>
    <lineage>
        <taxon>Bacteria</taxon>
        <taxon>Pseudomonadati</taxon>
        <taxon>Thermodesulfobacteriota</taxon>
        <taxon>Desulfobacteria</taxon>
        <taxon>Desulfobacterales</taxon>
        <taxon>Desulfobacteraceae</taxon>
        <taxon>Candidatus Magnetoglobus</taxon>
    </lineage>
</organism>
<comment type="caution">
    <text evidence="3">The sequence shown here is derived from an EMBL/GenBank/DDBJ whole genome shotgun (WGS) entry which is preliminary data.</text>
</comment>
<keyword evidence="2" id="KW-1133">Transmembrane helix</keyword>
<proteinExistence type="inferred from homology"/>
<dbReference type="GO" id="GO:0015293">
    <property type="term" value="F:symporter activity"/>
    <property type="evidence" value="ECO:0007669"/>
    <property type="project" value="InterPro"/>
</dbReference>
<dbReference type="Pfam" id="PF13347">
    <property type="entry name" value="MFS_2"/>
    <property type="match status" value="1"/>
</dbReference>
<name>A0A1V1P8A5_9BACT</name>
<dbReference type="EMBL" id="ATBP01000329">
    <property type="protein sequence ID" value="ETR71040.1"/>
    <property type="molecule type" value="Genomic_DNA"/>
</dbReference>
<dbReference type="PANTHER" id="PTHR11328">
    <property type="entry name" value="MAJOR FACILITATOR SUPERFAMILY DOMAIN-CONTAINING PROTEIN"/>
    <property type="match status" value="1"/>
</dbReference>
<dbReference type="SUPFAM" id="SSF103473">
    <property type="entry name" value="MFS general substrate transporter"/>
    <property type="match status" value="1"/>
</dbReference>
<dbReference type="Gene3D" id="1.20.1250.20">
    <property type="entry name" value="MFS general substrate transporter like domains"/>
    <property type="match status" value="1"/>
</dbReference>
<evidence type="ECO:0000313" key="4">
    <source>
        <dbReference type="Proteomes" id="UP000189670"/>
    </source>
</evidence>
<keyword evidence="2" id="KW-0812">Transmembrane</keyword>
<evidence type="ECO:0000313" key="3">
    <source>
        <dbReference type="EMBL" id="ETR71040.1"/>
    </source>
</evidence>
<dbReference type="PANTHER" id="PTHR11328:SF24">
    <property type="entry name" value="MAJOR FACILITATOR SUPERFAMILY (MFS) PROFILE DOMAIN-CONTAINING PROTEIN"/>
    <property type="match status" value="1"/>
</dbReference>
<comment type="similarity">
    <text evidence="1">Belongs to the sodium:galactoside symporter (TC 2.A.2) family.</text>
</comment>
<feature type="transmembrane region" description="Helical" evidence="2">
    <location>
        <begin position="90"/>
        <end position="106"/>
    </location>
</feature>
<evidence type="ECO:0000256" key="1">
    <source>
        <dbReference type="ARBA" id="ARBA00009617"/>
    </source>
</evidence>
<keyword evidence="2" id="KW-0472">Membrane</keyword>
<reference evidence="4" key="1">
    <citation type="submission" date="2012-11" db="EMBL/GenBank/DDBJ databases">
        <authorList>
            <person name="Lucero-Rivera Y.E."/>
            <person name="Tovar-Ramirez D."/>
        </authorList>
    </citation>
    <scope>NUCLEOTIDE SEQUENCE [LARGE SCALE GENOMIC DNA]</scope>
    <source>
        <strain evidence="4">Araruama</strain>
    </source>
</reference>
<dbReference type="InterPro" id="IPR039672">
    <property type="entry name" value="MFS_2"/>
</dbReference>
<dbReference type="GO" id="GO:0005886">
    <property type="term" value="C:plasma membrane"/>
    <property type="evidence" value="ECO:0007669"/>
    <property type="project" value="TreeGrafter"/>
</dbReference>
<feature type="transmembrane region" description="Helical" evidence="2">
    <location>
        <begin position="126"/>
        <end position="144"/>
    </location>
</feature>
<sequence length="145" mass="16155">MSTSDRHITPPEDRLSNGQKFAYGLGSICNNLLGGAIGFMSIVLNVGLGMNPGLVGTLQAIPRLTDALTDPVMGYISDNTRTRYGRRRPYIFFGAIAMGIIFALMWQLPAGYSENFYFGFFLRDQLYFICLILCMQPPGLPWVMK</sequence>
<dbReference type="Proteomes" id="UP000189670">
    <property type="component" value="Unassembled WGS sequence"/>
</dbReference>
<protein>
    <submittedName>
        <fullName evidence="3">Uncharacterized protein</fullName>
    </submittedName>
</protein>
<feature type="transmembrane region" description="Helical" evidence="2">
    <location>
        <begin position="21"/>
        <end position="44"/>
    </location>
</feature>
<dbReference type="AlphaFoldDB" id="A0A1V1P8A5"/>
<accession>A0A1V1P8A5</accession>
<gene>
    <name evidence="3" type="ORF">OMM_08377</name>
</gene>
<evidence type="ECO:0000256" key="2">
    <source>
        <dbReference type="SAM" id="Phobius"/>
    </source>
</evidence>